<dbReference type="EMBL" id="JAWJAY010000001">
    <property type="protein sequence ID" value="MDV2884817.1"/>
    <property type="molecule type" value="Genomic_DNA"/>
</dbReference>
<feature type="transmembrane region" description="Helical" evidence="1">
    <location>
        <begin position="68"/>
        <end position="84"/>
    </location>
</feature>
<feature type="transmembrane region" description="Helical" evidence="1">
    <location>
        <begin position="96"/>
        <end position="117"/>
    </location>
</feature>
<evidence type="ECO:0000313" key="3">
    <source>
        <dbReference type="Proteomes" id="UP001285636"/>
    </source>
</evidence>
<sequence length="241" mass="27783">MQFSLHVPMNVIDLVGTALSWGIFIYFIYYFYQKQNKAPTLWKACLAAFVGVISFNINTTMFNTDLSLPILPIGVWLLLWYASTRINGAWERYRPFAWLGFLSNYVTIVTMILSLAIHNLIYPKDDLTTFIANYEHAELMATHPSADEVTLDMESLERQLPMFEESSLMDLSWYEEIAYGERSEQNEQFPYMLTGTYMKWGSGLPAILYVERDGKGILIELPDEQRYFRADDSVLKGGGIE</sequence>
<keyword evidence="1" id="KW-0472">Membrane</keyword>
<evidence type="ECO:0000256" key="1">
    <source>
        <dbReference type="SAM" id="Phobius"/>
    </source>
</evidence>
<keyword evidence="1" id="KW-1133">Transmembrane helix</keyword>
<name>A0AAJ2KTM6_ALKPS</name>
<reference evidence="2" key="1">
    <citation type="submission" date="2023-10" db="EMBL/GenBank/DDBJ databases">
        <title>Screening of Alkalihalophilus pseudofirmusBZ-TG-HK211 and Its Alleviation of Salt Stress on Rapeseed Growth.</title>
        <authorList>
            <person name="Zhao B."/>
            <person name="Guo T."/>
        </authorList>
    </citation>
    <scope>NUCLEOTIDE SEQUENCE</scope>
    <source>
        <strain evidence="2">BZ-TG-HK211</strain>
    </source>
</reference>
<organism evidence="2 3">
    <name type="scientific">Alkalihalophilus pseudofirmus</name>
    <name type="common">Bacillus pseudofirmus</name>
    <dbReference type="NCBI Taxonomy" id="79885"/>
    <lineage>
        <taxon>Bacteria</taxon>
        <taxon>Bacillati</taxon>
        <taxon>Bacillota</taxon>
        <taxon>Bacilli</taxon>
        <taxon>Bacillales</taxon>
        <taxon>Bacillaceae</taxon>
        <taxon>Alkalihalophilus</taxon>
    </lineage>
</organism>
<feature type="transmembrane region" description="Helical" evidence="1">
    <location>
        <begin position="12"/>
        <end position="32"/>
    </location>
</feature>
<dbReference type="Proteomes" id="UP001285636">
    <property type="component" value="Unassembled WGS sequence"/>
</dbReference>
<dbReference type="AlphaFoldDB" id="A0AAJ2KTM6"/>
<keyword evidence="1" id="KW-0812">Transmembrane</keyword>
<accession>A0AAJ2KTM6</accession>
<feature type="transmembrane region" description="Helical" evidence="1">
    <location>
        <begin position="44"/>
        <end position="62"/>
    </location>
</feature>
<evidence type="ECO:0000313" key="2">
    <source>
        <dbReference type="EMBL" id="MDV2884817.1"/>
    </source>
</evidence>
<comment type="caution">
    <text evidence="2">The sequence shown here is derived from an EMBL/GenBank/DDBJ whole genome shotgun (WGS) entry which is preliminary data.</text>
</comment>
<protein>
    <submittedName>
        <fullName evidence="2">Uncharacterized protein</fullName>
    </submittedName>
</protein>
<gene>
    <name evidence="2" type="ORF">RYX45_06480</name>
</gene>
<dbReference type="RefSeq" id="WP_323466262.1">
    <property type="nucleotide sequence ID" value="NZ_CP144224.1"/>
</dbReference>
<proteinExistence type="predicted"/>